<protein>
    <submittedName>
        <fullName evidence="19">Polyprotein</fullName>
    </submittedName>
</protein>
<dbReference type="InterPro" id="IPR007094">
    <property type="entry name" value="RNA-dir_pol_PSvirus"/>
</dbReference>
<dbReference type="InterPro" id="IPR001205">
    <property type="entry name" value="RNA-dir_pol_C"/>
</dbReference>
<evidence type="ECO:0000256" key="3">
    <source>
        <dbReference type="ARBA" id="ARBA00022484"/>
    </source>
</evidence>
<dbReference type="Pfam" id="PF00915">
    <property type="entry name" value="Calici_coat"/>
    <property type="match status" value="1"/>
</dbReference>
<feature type="region of interest" description="Disordered" evidence="16">
    <location>
        <begin position="216"/>
        <end position="273"/>
    </location>
</feature>
<evidence type="ECO:0000256" key="15">
    <source>
        <dbReference type="ARBA" id="ARBA00023200"/>
    </source>
</evidence>
<dbReference type="PRINTS" id="PR00918">
    <property type="entry name" value="CALICVIRUSNS"/>
</dbReference>
<evidence type="ECO:0000256" key="16">
    <source>
        <dbReference type="SAM" id="MobiDB-lite"/>
    </source>
</evidence>
<dbReference type="GO" id="GO:0044423">
    <property type="term" value="C:virion component"/>
    <property type="evidence" value="ECO:0007669"/>
    <property type="project" value="UniProtKB-KW"/>
</dbReference>
<dbReference type="PROSITE" id="PS51218">
    <property type="entry name" value="SF3_HELICASE_2"/>
    <property type="match status" value="1"/>
</dbReference>
<evidence type="ECO:0000259" key="17">
    <source>
        <dbReference type="PROSITE" id="PS50507"/>
    </source>
</evidence>
<dbReference type="GO" id="GO:0006351">
    <property type="term" value="P:DNA-templated transcription"/>
    <property type="evidence" value="ECO:0007669"/>
    <property type="project" value="InterPro"/>
</dbReference>
<keyword evidence="3" id="KW-0696">RNA-directed RNA polymerase</keyword>
<dbReference type="InterPro" id="IPR043502">
    <property type="entry name" value="DNA/RNA_pol_sf"/>
</dbReference>
<dbReference type="Pfam" id="PF00910">
    <property type="entry name" value="RNA_helicase"/>
    <property type="match status" value="1"/>
</dbReference>
<proteinExistence type="predicted"/>
<dbReference type="Gene3D" id="1.20.960.20">
    <property type="match status" value="1"/>
</dbReference>
<dbReference type="GO" id="GO:0003968">
    <property type="term" value="F:RNA-directed RNA polymerase activity"/>
    <property type="evidence" value="ECO:0007669"/>
    <property type="project" value="UniProtKB-KW"/>
</dbReference>
<sequence length="2315" mass="253818">MELPPKSDIPTILSGLNKALESIKPVFLVTTLRRMADNYLAVEHVRDVATLYEVYGPVLRENWPLLKLLFTICAERFSRPDDDNIMNAQTFGHADDEVSSSAEDFVFEAPSATPPRGRGLFQISQNQRETELFSSRATRMSEADLMSQDDESDVDDSEVDSSAKLSTDHDIEGANGNEVFPNDDFYLSTVAGIENLATAWRESSSRTLRGARKKLTRAFKKAGSSERKNSNSKFHHGLPPYSVRRQASTNGSSNSAQSTQATQAAQQAQIPTARNSPTVMAAIRALVKDWAPDADLMKDITSTVDMLFKTFWTISKDSVIMVASSVLMGLAAISSLFPASIVSKKLTAKFLALLKTLGTLKSGLTDTTGCFKSVTDSVAVILGEELNSRWSEYLDWKAKFVQCLELQPDSTHHPSLPYRQLKEMAHELDKRADKEKSAASTWMRQQATDLRSIILRIDAIRSVNSSRPQPYVVCLAGKPGIGKTTFVKEIADAVNGLFNTVGYDTWMCGSDHQDQVAGKPVLVMEEFGLNDLKTDTTQLQRLADTSTFCTDNDRIENKTRREAPAVIIVVTNMEDILSDAAVPAAVGRRIDLHLWCSNPELEVWFKNNHTNPTKTEYSAIFAKRPTEYYQLPASACDWKGTYLGRDGSKKNGPMKQLTSAAVVNRARTVVAERWQTILDGSKIMKALSEIPSFHASVDRPVVLLLGPPGTGKTTLAQRVDGAKVFDDPWVSQEKMKALLTSLISDEENDGGPLPLTIITANSRPWTRALSEMCDEERSALTRRVTMTLSFEFCVKNRLTRQRFTAADVKTLGWSRVVRAVNILKRDESLDYSTLIGLLSSLHIEPKISTDTTVLVHGTPYPLAASSSLTLRQLFFMRNPVKIIGAVTPTARGFASMTALAALLKDVPAPVGHFTDITPEKFVIMLNDCKLKSKLVPVSLMLHDTTLNFWTEDALLKCAVVNTDAPTDLVDDALGSLSFDTRPDDDLTCEVIRLFVNMGVTIGGLVASTLAASYKFHTPTDDESQSRETAASKERSRNAPRMPSGFPVWNDPEPFEQDEGWVLSRDEYHTIAKSVVPCSDRVGNPTGWAVVTTHGIVMNRHVADVTYRCGSKPLGKVTQCHLSGTDFVRVVPDVETPYKKTGVAWSVPVEGEIIYQVDPTVACNKPHSAAWKRQPARVLNRMRTTAPNGSEIFVWRLSARDSQPGDCGLPWVRVVGDSVELVGLHTGLTAGGNVMISSLLEDSPKFHAGGDKNYTSIRRSQFYGVVEMNENLYPSDKVWYDEEVGERTTRAMTKRSAEPFFLPAPIDNRVSKVSFLASVRTLQASLPCDFKPSMWSLNATILSLDMTTSAGPSYGCTKNFVFNDQGVVQPKYARTFWAGLRGSPDSTCQVSLKDELRPQKKREAGLTRPIFVFDVHATVAIKQAVGSGLAALAQTAGNHPWAPGISFIGGAWSEMCNRLSKYKYHMDADFSRWDSTNSHFLLKQCIDIMATMVPEAARDRTVEWWNQLMRAQTQHGMVRTGLPSGVIGTAQINCTSHVLTINEYLIVCGRAPLLHMGCPIEIFTFGDDIIIGSNDRDLCLGLVDWWTSRGFVVTAADKSGPPRLCEMNELQFLKRKLMKVQGEWRAPLELSSVWRSVQYMKSHVPYNHDDGLEEGHLGDTRLRNTLQTVMSEAWQHGPQVFEDVKRTLITYSKKTQARLPVVIPSYELFVPKDVLLATIPDLGDSKVEILTAAWHAGGSSEVTSYPSGSVDSKKSVAMEAETATLSTGPASTSGGPTGELAGAAPIVVPAAGATAGIEMSQGTTGGDGSIMDPAVMERFAPVPGGAFTVRQTSVPGTILFSIPITPEMNIYTRWLMNIYNAWGGCFEIQMVIGANNFIGGKFAVAFLPPNIQPEGKSLDELLSYDHLIVDIRNGDSIHFLTGDIKQVLWHYMNDLQTNGRAGYFVVFQVTNIVSGGANPDLVIDFKMFSRPAPNFGFKMLVPPIVSGSGENSTLFLQQQAQHLSFPNTPTNGGTARELVFLSDLTNIVTGNMWAGVCPVAGPPEDWSIPRTQRGCWELELVESGEDNKFWLKFLNADGTFWDVNGNGGSDSFPPDGPSCLSENLSGVIVKPGNTTGEEASYTVTVTFQNQRQAPAITNSSLVVGRWLLYMAQTGEIVRSDGAQGVLPTFVPVNGESLVAYANITTTNFNLLSLSTLEAAAHRANGGLDLPAGTVALYTLTDAGGQTGAQLKLYPNGVLTSAGTRNPIVFTAPYKLTYSSLVSTDYKLSAPITGTRLNLPLRNVAVALRRWLQRSVPQQENSLELQQLLEELSVLRG</sequence>
<dbReference type="InterPro" id="IPR029053">
    <property type="entry name" value="Viral_coat"/>
</dbReference>
<evidence type="ECO:0000256" key="6">
    <source>
        <dbReference type="ARBA" id="ARBA00022670"/>
    </source>
</evidence>
<organism evidence="19">
    <name type="scientific">Wenling callionymus kaianus calicivirus</name>
    <dbReference type="NCBI Taxonomy" id="2116387"/>
    <lineage>
        <taxon>Viruses</taxon>
        <taxon>Riboviria</taxon>
        <taxon>Orthornavirae</taxon>
        <taxon>Pisuviricota</taxon>
        <taxon>Pisoniviricetes</taxon>
        <taxon>Picornavirales</taxon>
        <taxon>Caliciviridae</taxon>
    </lineage>
</organism>
<dbReference type="InterPro" id="IPR000605">
    <property type="entry name" value="Helicase_SF3_ssDNA/RNA_vir"/>
</dbReference>
<keyword evidence="9" id="KW-0547">Nucleotide-binding</keyword>
<dbReference type="Gene3D" id="3.30.70.270">
    <property type="match status" value="1"/>
</dbReference>
<keyword evidence="5" id="KW-0597">Phosphoprotein</keyword>
<feature type="region of interest" description="Disordered" evidence="16">
    <location>
        <begin position="1017"/>
        <end position="1049"/>
    </location>
</feature>
<keyword evidence="15" id="KW-1035">Host cytoplasm</keyword>
<dbReference type="GO" id="GO:0003724">
    <property type="term" value="F:RNA helicase activity"/>
    <property type="evidence" value="ECO:0007669"/>
    <property type="project" value="InterPro"/>
</dbReference>
<keyword evidence="8" id="KW-0548">Nucleotidyltransferase</keyword>
<keyword evidence="14" id="KW-0693">Viral RNA replication</keyword>
<accession>A0A2P1GMI4</accession>
<comment type="subcellular location">
    <subcellularLocation>
        <location evidence="1">Host cytoplasm</location>
    </subcellularLocation>
    <subcellularLocation>
        <location evidence="2">Virion</location>
    </subcellularLocation>
</comment>
<dbReference type="SUPFAM" id="SSF88633">
    <property type="entry name" value="Positive stranded ssRNA viruses"/>
    <property type="match status" value="1"/>
</dbReference>
<evidence type="ECO:0000256" key="9">
    <source>
        <dbReference type="ARBA" id="ARBA00022741"/>
    </source>
</evidence>
<evidence type="ECO:0000256" key="10">
    <source>
        <dbReference type="ARBA" id="ARBA00022801"/>
    </source>
</evidence>
<evidence type="ECO:0000256" key="1">
    <source>
        <dbReference type="ARBA" id="ARBA00004192"/>
    </source>
</evidence>
<evidence type="ECO:0000259" key="18">
    <source>
        <dbReference type="PROSITE" id="PS51218"/>
    </source>
</evidence>
<dbReference type="InterPro" id="IPR027417">
    <property type="entry name" value="P-loop_NTPase"/>
</dbReference>
<dbReference type="InterPro" id="IPR004005">
    <property type="entry name" value="Calicivirus_coat"/>
</dbReference>
<dbReference type="GO" id="GO:0030430">
    <property type="term" value="C:host cell cytoplasm"/>
    <property type="evidence" value="ECO:0007669"/>
    <property type="project" value="UniProtKB-SubCell"/>
</dbReference>
<dbReference type="GO" id="GO:0005524">
    <property type="term" value="F:ATP binding"/>
    <property type="evidence" value="ECO:0007669"/>
    <property type="project" value="UniProtKB-KW"/>
</dbReference>
<dbReference type="GO" id="GO:0039694">
    <property type="term" value="P:viral RNA genome replication"/>
    <property type="evidence" value="ECO:0007669"/>
    <property type="project" value="InterPro"/>
</dbReference>
<dbReference type="PROSITE" id="PS50507">
    <property type="entry name" value="RDRP_SSRNA_POS"/>
    <property type="match status" value="1"/>
</dbReference>
<dbReference type="Pfam" id="PF00680">
    <property type="entry name" value="RdRP_1"/>
    <property type="match status" value="1"/>
</dbReference>
<evidence type="ECO:0000313" key="19">
    <source>
        <dbReference type="EMBL" id="AVM87206.1"/>
    </source>
</evidence>
<evidence type="ECO:0000256" key="11">
    <source>
        <dbReference type="ARBA" id="ARBA00022807"/>
    </source>
</evidence>
<feature type="compositionally biased region" description="Basic and acidic residues" evidence="16">
    <location>
        <begin position="1017"/>
        <end position="1036"/>
    </location>
</feature>
<evidence type="ECO:0000256" key="14">
    <source>
        <dbReference type="ARBA" id="ARBA00022953"/>
    </source>
</evidence>
<feature type="region of interest" description="Disordered" evidence="16">
    <location>
        <begin position="139"/>
        <end position="177"/>
    </location>
</feature>
<evidence type="ECO:0000256" key="13">
    <source>
        <dbReference type="ARBA" id="ARBA00022844"/>
    </source>
</evidence>
<evidence type="ECO:0000256" key="8">
    <source>
        <dbReference type="ARBA" id="ARBA00022695"/>
    </source>
</evidence>
<keyword evidence="11" id="KW-0788">Thiol protease</keyword>
<feature type="compositionally biased region" description="Acidic residues" evidence="16">
    <location>
        <begin position="147"/>
        <end position="159"/>
    </location>
</feature>
<evidence type="ECO:0000256" key="2">
    <source>
        <dbReference type="ARBA" id="ARBA00004328"/>
    </source>
</evidence>
<dbReference type="InterPro" id="IPR043128">
    <property type="entry name" value="Rev_trsase/Diguanyl_cyclase"/>
</dbReference>
<keyword evidence="10" id="KW-0378">Hydrolase</keyword>
<dbReference type="SUPFAM" id="SSF52540">
    <property type="entry name" value="P-loop containing nucleoside triphosphate hydrolases"/>
    <property type="match status" value="3"/>
</dbReference>
<dbReference type="GO" id="GO:0003723">
    <property type="term" value="F:RNA binding"/>
    <property type="evidence" value="ECO:0007669"/>
    <property type="project" value="InterPro"/>
</dbReference>
<keyword evidence="13" id="KW-0946">Virion</keyword>
<dbReference type="InterPro" id="IPR014759">
    <property type="entry name" value="Helicase_SF3_ssRNA_vir"/>
</dbReference>
<feature type="domain" description="SF3 helicase" evidence="18">
    <location>
        <begin position="450"/>
        <end position="614"/>
    </location>
</feature>
<dbReference type="Gene3D" id="3.40.50.300">
    <property type="entry name" value="P-loop containing nucleotide triphosphate hydrolases"/>
    <property type="match status" value="2"/>
</dbReference>
<feature type="domain" description="RdRp catalytic" evidence="17">
    <location>
        <begin position="1462"/>
        <end position="1580"/>
    </location>
</feature>
<evidence type="ECO:0000256" key="4">
    <source>
        <dbReference type="ARBA" id="ARBA00022520"/>
    </source>
</evidence>
<dbReference type="SUPFAM" id="SSF56672">
    <property type="entry name" value="DNA/RNA polymerases"/>
    <property type="match status" value="1"/>
</dbReference>
<keyword evidence="6" id="KW-0645">Protease</keyword>
<keyword evidence="7" id="KW-0808">Transferase</keyword>
<dbReference type="EMBL" id="MG599966">
    <property type="protein sequence ID" value="AVM87206.1"/>
    <property type="molecule type" value="Genomic_RNA"/>
</dbReference>
<feature type="compositionally biased region" description="Low complexity" evidence="16">
    <location>
        <begin position="246"/>
        <end position="269"/>
    </location>
</feature>
<dbReference type="GO" id="GO:0006508">
    <property type="term" value="P:proteolysis"/>
    <property type="evidence" value="ECO:0007669"/>
    <property type="project" value="UniProtKB-KW"/>
</dbReference>
<reference evidence="19" key="1">
    <citation type="journal article" date="2018" name="Nature">
        <title>The evolutionary history of vertebrate RNA viruses.</title>
        <authorList>
            <person name="Shi M."/>
            <person name="Lin X.D."/>
            <person name="Chen X."/>
            <person name="Tian J.H."/>
            <person name="Chen L.J."/>
            <person name="Li K."/>
            <person name="Wang W."/>
            <person name="Eden J.S."/>
            <person name="Shen J.J."/>
            <person name="Liu L."/>
            <person name="Holmes E.C."/>
            <person name="Zhang Y.Z."/>
        </authorList>
    </citation>
    <scope>NUCLEOTIDE SEQUENCE</scope>
    <source>
        <strain evidence="19">LXMC182266</strain>
    </source>
</reference>
<dbReference type="GO" id="GO:0008234">
    <property type="term" value="F:cysteine-type peptidase activity"/>
    <property type="evidence" value="ECO:0007669"/>
    <property type="project" value="UniProtKB-KW"/>
</dbReference>
<evidence type="ECO:0000256" key="12">
    <source>
        <dbReference type="ARBA" id="ARBA00022840"/>
    </source>
</evidence>
<evidence type="ECO:0000256" key="7">
    <source>
        <dbReference type="ARBA" id="ARBA00022679"/>
    </source>
</evidence>
<name>A0A2P1GMI4_9CALI</name>
<dbReference type="Gene3D" id="2.60.120.20">
    <property type="match status" value="1"/>
</dbReference>
<evidence type="ECO:0000256" key="5">
    <source>
        <dbReference type="ARBA" id="ARBA00022553"/>
    </source>
</evidence>
<dbReference type="InterPro" id="IPR004004">
    <property type="entry name" value="Helic/Pol/Pept_Calicivir-typ"/>
</dbReference>
<keyword evidence="12" id="KW-0067">ATP-binding</keyword>
<keyword evidence="4" id="KW-0191">Covalent protein-RNA linkage</keyword>